<keyword evidence="6" id="KW-0805">Transcription regulation</keyword>
<dbReference type="EMBL" id="CP030280">
    <property type="protein sequence ID" value="AWY99183.1"/>
    <property type="molecule type" value="Genomic_DNA"/>
</dbReference>
<evidence type="ECO:0000256" key="5">
    <source>
        <dbReference type="ARBA" id="ARBA00023012"/>
    </source>
</evidence>
<dbReference type="GO" id="GO:0000160">
    <property type="term" value="P:phosphorelay signal transduction system"/>
    <property type="evidence" value="ECO:0007669"/>
    <property type="project" value="UniProtKB-KW"/>
</dbReference>
<dbReference type="InterPro" id="IPR018060">
    <property type="entry name" value="HTH_AraC"/>
</dbReference>
<gene>
    <name evidence="13" type="ORF">DQQ01_14835</name>
</gene>
<dbReference type="CDD" id="cd17536">
    <property type="entry name" value="REC_YesN-like"/>
    <property type="match status" value="1"/>
</dbReference>
<evidence type="ECO:0000256" key="7">
    <source>
        <dbReference type="ARBA" id="ARBA00023125"/>
    </source>
</evidence>
<dbReference type="InterPro" id="IPR051552">
    <property type="entry name" value="HptR"/>
</dbReference>
<feature type="domain" description="Response regulatory" evidence="12">
    <location>
        <begin position="3"/>
        <end position="120"/>
    </location>
</feature>
<keyword evidence="14" id="KW-1185">Reference proteome</keyword>
<comment type="subcellular location">
    <subcellularLocation>
        <location evidence="1">Cytoplasm</location>
    </subcellularLocation>
</comment>
<proteinExistence type="predicted"/>
<dbReference type="RefSeq" id="WP_111920627.1">
    <property type="nucleotide sequence ID" value="NZ_CAUWHR010000006.1"/>
</dbReference>
<dbReference type="OrthoDB" id="9794370at2"/>
<feature type="modified residue" description="4-aspartylphosphate" evidence="10">
    <location>
        <position position="55"/>
    </location>
</feature>
<dbReference type="PANTHER" id="PTHR42713">
    <property type="entry name" value="HISTIDINE KINASE-RELATED"/>
    <property type="match status" value="1"/>
</dbReference>
<keyword evidence="5" id="KW-0902">Two-component regulatory system</keyword>
<evidence type="ECO:0000256" key="10">
    <source>
        <dbReference type="PROSITE-ProRule" id="PRU00169"/>
    </source>
</evidence>
<dbReference type="Proteomes" id="UP000250003">
    <property type="component" value="Chromosome"/>
</dbReference>
<keyword evidence="4 10" id="KW-0597">Phosphoprotein</keyword>
<evidence type="ECO:0000256" key="3">
    <source>
        <dbReference type="ARBA" id="ARBA00022490"/>
    </source>
</evidence>
<dbReference type="Pfam" id="PF12833">
    <property type="entry name" value="HTH_18"/>
    <property type="match status" value="1"/>
</dbReference>
<dbReference type="SUPFAM" id="SSF52172">
    <property type="entry name" value="CheY-like"/>
    <property type="match status" value="1"/>
</dbReference>
<dbReference type="InterPro" id="IPR011006">
    <property type="entry name" value="CheY-like_superfamily"/>
</dbReference>
<keyword evidence="7" id="KW-0238">DNA-binding</keyword>
<dbReference type="PANTHER" id="PTHR42713:SF3">
    <property type="entry name" value="TRANSCRIPTIONAL REGULATORY PROTEIN HPTR"/>
    <property type="match status" value="1"/>
</dbReference>
<dbReference type="SUPFAM" id="SSF46689">
    <property type="entry name" value="Homeodomain-like"/>
    <property type="match status" value="1"/>
</dbReference>
<evidence type="ECO:0000313" key="14">
    <source>
        <dbReference type="Proteomes" id="UP000250003"/>
    </source>
</evidence>
<protein>
    <recommendedName>
        <fullName evidence="2">Stage 0 sporulation protein A homolog</fullName>
    </recommendedName>
</protein>
<evidence type="ECO:0000256" key="4">
    <source>
        <dbReference type="ARBA" id="ARBA00022553"/>
    </source>
</evidence>
<accession>A0A2Z4UDL6</accession>
<dbReference type="InterPro" id="IPR009057">
    <property type="entry name" value="Homeodomain-like_sf"/>
</dbReference>
<organism evidence="13 14">
    <name type="scientific">Blautia argi</name>
    <dbReference type="NCBI Taxonomy" id="1912897"/>
    <lineage>
        <taxon>Bacteria</taxon>
        <taxon>Bacillati</taxon>
        <taxon>Bacillota</taxon>
        <taxon>Clostridia</taxon>
        <taxon>Lachnospirales</taxon>
        <taxon>Lachnospiraceae</taxon>
        <taxon>Blautia</taxon>
    </lineage>
</organism>
<name>A0A2Z4UDL6_9FIRM</name>
<dbReference type="Gene3D" id="1.10.10.60">
    <property type="entry name" value="Homeodomain-like"/>
    <property type="match status" value="2"/>
</dbReference>
<dbReference type="KEGG" id="blau:DQQ01_14835"/>
<comment type="function">
    <text evidence="9">May play the central regulatory role in sporulation. It may be an element of the effector pathway responsible for the activation of sporulation genes in response to nutritional stress. Spo0A may act in concert with spo0H (a sigma factor) to control the expression of some genes that are critical to the sporulation process.</text>
</comment>
<evidence type="ECO:0000256" key="9">
    <source>
        <dbReference type="ARBA" id="ARBA00024867"/>
    </source>
</evidence>
<evidence type="ECO:0000259" key="11">
    <source>
        <dbReference type="PROSITE" id="PS01124"/>
    </source>
</evidence>
<dbReference type="InterPro" id="IPR001789">
    <property type="entry name" value="Sig_transdc_resp-reg_receiver"/>
</dbReference>
<sequence>MLRLLIADDEKIIRETMCSIIDWKSLNIEVVGVCKNGLEAYDAILDEYPDIVLTDINMPKLSGLELIQKITQNRDNIQFIILSGYHDFSYAREAMRYGIKHYILKPCNEQEIIEAVQDAIKEHYRQLPSQNIGQNPLFSGEYLQKNLMYNILLQLLSSDLPTEKLPPLYESYLDFYHTPYHLCYVFFLEEVFVSSCISLIQSFFKSYGITASFAYIYVKNTLVFFFAEPPEGASFLPELGSFLEEKMPQTPCSFLEETYDALLPLLETLRRKVKRYETIYLYSGTHPITICNYNYVFQKTLEISDCLAKETEETAHKNLLEELKQLLLSVKDLDFLRSLVNSLLLRAMQTFTSLPAAELTNFMKFAASVSSNQEICDFLFEKLEVLYPAPVISGGNLKPFIQEILDYTNEHIGDCNLTLKWIVENQLFMNVDYVSRQFVLQTGIKFSAYLNELRIKKAKQLLINCDAEKIYTIAEQVGCGNNPQYFSHLFKKYTKMTPKEYIQKMKGEEGAS</sequence>
<evidence type="ECO:0000256" key="2">
    <source>
        <dbReference type="ARBA" id="ARBA00018672"/>
    </source>
</evidence>
<keyword evidence="8" id="KW-0804">Transcription</keyword>
<dbReference type="AlphaFoldDB" id="A0A2Z4UDL6"/>
<dbReference type="GO" id="GO:0043565">
    <property type="term" value="F:sequence-specific DNA binding"/>
    <property type="evidence" value="ECO:0007669"/>
    <property type="project" value="InterPro"/>
</dbReference>
<keyword evidence="3" id="KW-0963">Cytoplasm</keyword>
<evidence type="ECO:0000256" key="6">
    <source>
        <dbReference type="ARBA" id="ARBA00023015"/>
    </source>
</evidence>
<dbReference type="SMART" id="SM00342">
    <property type="entry name" value="HTH_ARAC"/>
    <property type="match status" value="1"/>
</dbReference>
<dbReference type="Pfam" id="PF00072">
    <property type="entry name" value="Response_reg"/>
    <property type="match status" value="1"/>
</dbReference>
<dbReference type="SMART" id="SM00448">
    <property type="entry name" value="REC"/>
    <property type="match status" value="1"/>
</dbReference>
<dbReference type="GO" id="GO:0005737">
    <property type="term" value="C:cytoplasm"/>
    <property type="evidence" value="ECO:0007669"/>
    <property type="project" value="UniProtKB-SubCell"/>
</dbReference>
<feature type="domain" description="HTH araC/xylS-type" evidence="11">
    <location>
        <begin position="402"/>
        <end position="504"/>
    </location>
</feature>
<dbReference type="PROSITE" id="PS50110">
    <property type="entry name" value="RESPONSE_REGULATORY"/>
    <property type="match status" value="1"/>
</dbReference>
<evidence type="ECO:0000313" key="13">
    <source>
        <dbReference type="EMBL" id="AWY99183.1"/>
    </source>
</evidence>
<evidence type="ECO:0000256" key="8">
    <source>
        <dbReference type="ARBA" id="ARBA00023163"/>
    </source>
</evidence>
<reference evidence="14" key="1">
    <citation type="submission" date="2018-06" db="EMBL/GenBank/DDBJ databases">
        <title>Description of Blautia argi sp. nov., a new anaerobic isolated from dog feces.</title>
        <authorList>
            <person name="Chang Y.-H."/>
            <person name="Paek J."/>
            <person name="Shin Y."/>
        </authorList>
    </citation>
    <scope>NUCLEOTIDE SEQUENCE [LARGE SCALE GENOMIC DNA]</scope>
    <source>
        <strain evidence="14">KCTC 15426</strain>
    </source>
</reference>
<dbReference type="Gene3D" id="3.40.50.2300">
    <property type="match status" value="1"/>
</dbReference>
<dbReference type="PROSITE" id="PS01124">
    <property type="entry name" value="HTH_ARAC_FAMILY_2"/>
    <property type="match status" value="1"/>
</dbReference>
<dbReference type="GO" id="GO:0003700">
    <property type="term" value="F:DNA-binding transcription factor activity"/>
    <property type="evidence" value="ECO:0007669"/>
    <property type="project" value="InterPro"/>
</dbReference>
<evidence type="ECO:0000256" key="1">
    <source>
        <dbReference type="ARBA" id="ARBA00004496"/>
    </source>
</evidence>
<evidence type="ECO:0000259" key="12">
    <source>
        <dbReference type="PROSITE" id="PS50110"/>
    </source>
</evidence>